<name>A0ABT0GV23_9HYPH</name>
<dbReference type="PANTHER" id="PTHR37024:SF3">
    <property type="entry name" value="TYPE VI SECRETION SYSTEM PROTEIN TSSA"/>
    <property type="match status" value="1"/>
</dbReference>
<comment type="caution">
    <text evidence="3">The sequence shown here is derived from an EMBL/GenBank/DDBJ whole genome shotgun (WGS) entry which is preliminary data.</text>
</comment>
<evidence type="ECO:0000313" key="3">
    <source>
        <dbReference type="EMBL" id="MCK7613281.1"/>
    </source>
</evidence>
<evidence type="ECO:0000313" key="4">
    <source>
        <dbReference type="Proteomes" id="UP001431221"/>
    </source>
</evidence>
<dbReference type="Pfam" id="PF16989">
    <property type="entry name" value="T6SS_VasJ"/>
    <property type="match status" value="1"/>
</dbReference>
<dbReference type="InterPro" id="IPR017739">
    <property type="entry name" value="T6SS-assoc_VCA0119"/>
</dbReference>
<reference evidence="3" key="1">
    <citation type="submission" date="2022-04" db="EMBL/GenBank/DDBJ databases">
        <title>Roseibium sp. CAU 1639 isolated from mud.</title>
        <authorList>
            <person name="Kim W."/>
        </authorList>
    </citation>
    <scope>NUCLEOTIDE SEQUENCE</scope>
    <source>
        <strain evidence="3">CAU 1639</strain>
    </source>
</reference>
<proteinExistence type="predicted"/>
<organism evidence="3 4">
    <name type="scientific">Roseibium sediminicola</name>
    <dbReference type="NCBI Taxonomy" id="2933272"/>
    <lineage>
        <taxon>Bacteria</taxon>
        <taxon>Pseudomonadati</taxon>
        <taxon>Pseudomonadota</taxon>
        <taxon>Alphaproteobacteria</taxon>
        <taxon>Hyphomicrobiales</taxon>
        <taxon>Stappiaceae</taxon>
        <taxon>Roseibium</taxon>
    </lineage>
</organism>
<dbReference type="EMBL" id="JALNMJ010000009">
    <property type="protein sequence ID" value="MCK7613281.1"/>
    <property type="molecule type" value="Genomic_DNA"/>
</dbReference>
<accession>A0ABT0GV23</accession>
<feature type="region of interest" description="Disordered" evidence="1">
    <location>
        <begin position="1"/>
        <end position="35"/>
    </location>
</feature>
<feature type="compositionally biased region" description="Low complexity" evidence="1">
    <location>
        <begin position="201"/>
        <end position="229"/>
    </location>
</feature>
<dbReference type="NCBIfam" id="TIGR03362">
    <property type="entry name" value="VI_chp_7"/>
    <property type="match status" value="1"/>
</dbReference>
<dbReference type="InterPro" id="IPR010657">
    <property type="entry name" value="ImpA_N"/>
</dbReference>
<sequence>MADDDALATLDDPRAEVGRAALENPDAQEEFRDSPEFEELEAEFRKMETGGPNAVKWKQLNEDTVKVLQTTSKDLVLATRLAFGLFVEEGYPGLATGLIILRDMSETHWDTMIPPVRRERGRAGAYDWLAEKLAPMVEARNPNGEFNSEIYIAHDALLELDNALEQKMTKTQVALGPLVRALRPYAKDAKAALEEAKKAADAAAAPEEPAQPAADPAPDEAAPAEAAPAAAPPPPAPAPAAAAAQAPQPAAAPAAEIAVDTSNTTAAIQAVFNAATKAATAIRQQAPTDARGYYAARFALWGRVEALPPSNDCKTALPPPQKAKISELAALKGAGNFEGLIKSAESAFIASPFWLDAQFHLAAAMQEAGDAYAAAHRLVVGELSSFIKRFPNISDLTFSDGTAFASVETKDWIAQEVQAGGEGGGGGGSSELDRAFSEAVGLALAGKTMAGLTLLKDYLSARGSGREWFKTQLKIGEFCLRFELIQPLFALLSSLRAIATERDLAHWEPELAVALARLSWQSLGHKNAKQFLPDTEALQVRVSVMETLSLLDVGAAAELTGRK</sequence>
<dbReference type="PANTHER" id="PTHR37024">
    <property type="entry name" value="TYPE VI SECRETION SYSTEM DUF2094 AND IMPA-RELATED DOMAIN PROTEIN"/>
    <property type="match status" value="1"/>
</dbReference>
<dbReference type="RefSeq" id="WP_248154997.1">
    <property type="nucleotide sequence ID" value="NZ_JALNMJ010000009.1"/>
</dbReference>
<protein>
    <submittedName>
        <fullName evidence="3">Type VI secretion system protein TssA</fullName>
    </submittedName>
</protein>
<gene>
    <name evidence="3" type="primary">tssA</name>
    <name evidence="3" type="ORF">M0H32_13985</name>
</gene>
<dbReference type="Proteomes" id="UP001431221">
    <property type="component" value="Unassembled WGS sequence"/>
</dbReference>
<feature type="region of interest" description="Disordered" evidence="1">
    <location>
        <begin position="197"/>
        <end position="247"/>
    </location>
</feature>
<dbReference type="Pfam" id="PF06812">
    <property type="entry name" value="ImpA_N"/>
    <property type="match status" value="1"/>
</dbReference>
<feature type="domain" description="ImpA N-terminal" evidence="2">
    <location>
        <begin position="29"/>
        <end position="130"/>
    </location>
</feature>
<keyword evidence="4" id="KW-1185">Reference proteome</keyword>
<evidence type="ECO:0000259" key="2">
    <source>
        <dbReference type="Pfam" id="PF06812"/>
    </source>
</evidence>
<evidence type="ECO:0000256" key="1">
    <source>
        <dbReference type="SAM" id="MobiDB-lite"/>
    </source>
</evidence>